<dbReference type="WBParaSite" id="maker-uti_cns_0003076-snap-gene-0.28-mRNA-1">
    <property type="protein sequence ID" value="maker-uti_cns_0003076-snap-gene-0.28-mRNA-1"/>
    <property type="gene ID" value="maker-uti_cns_0003076-snap-gene-0.28"/>
</dbReference>
<proteinExistence type="predicted"/>
<protein>
    <submittedName>
        <fullName evidence="2">Transport protein</fullName>
    </submittedName>
</protein>
<dbReference type="Proteomes" id="UP000095280">
    <property type="component" value="Unplaced"/>
</dbReference>
<evidence type="ECO:0000313" key="2">
    <source>
        <dbReference type="WBParaSite" id="maker-uti_cns_0003076-snap-gene-0.28-mRNA-1"/>
    </source>
</evidence>
<name>A0A1I8GT43_9PLAT</name>
<reference evidence="2" key="1">
    <citation type="submission" date="2016-11" db="UniProtKB">
        <authorList>
            <consortium name="WormBaseParasite"/>
        </authorList>
    </citation>
    <scope>IDENTIFICATION</scope>
</reference>
<accession>A0A1I8GT43</accession>
<evidence type="ECO:0000313" key="1">
    <source>
        <dbReference type="Proteomes" id="UP000095280"/>
    </source>
</evidence>
<dbReference type="AlphaFoldDB" id="A0A1I8GT43"/>
<keyword evidence="1" id="KW-1185">Reference proteome</keyword>
<organism evidence="1 2">
    <name type="scientific">Macrostomum lignano</name>
    <dbReference type="NCBI Taxonomy" id="282301"/>
    <lineage>
        <taxon>Eukaryota</taxon>
        <taxon>Metazoa</taxon>
        <taxon>Spiralia</taxon>
        <taxon>Lophotrochozoa</taxon>
        <taxon>Platyhelminthes</taxon>
        <taxon>Rhabditophora</taxon>
        <taxon>Macrostomorpha</taxon>
        <taxon>Macrostomida</taxon>
        <taxon>Macrostomidae</taxon>
        <taxon>Macrostomum</taxon>
    </lineage>
</organism>
<sequence>MPAGQLMAAWLYGASGGMLSALLLEALLLLGTLLTALVAPAVFCARADGLQEEERRGFPNT</sequence>